<evidence type="ECO:0000256" key="2">
    <source>
        <dbReference type="ARBA" id="ARBA00022692"/>
    </source>
</evidence>
<feature type="compositionally biased region" description="Basic and acidic residues" evidence="6">
    <location>
        <begin position="569"/>
        <end position="581"/>
    </location>
</feature>
<keyword evidence="5 7" id="KW-0472">Membrane</keyword>
<feature type="transmembrane region" description="Helical" evidence="7">
    <location>
        <begin position="998"/>
        <end position="1015"/>
    </location>
</feature>
<keyword evidence="3" id="KW-0256">Endoplasmic reticulum</keyword>
<protein>
    <submittedName>
        <fullName evidence="8">Uncharacterized protein</fullName>
    </submittedName>
</protein>
<dbReference type="GO" id="GO:0016020">
    <property type="term" value="C:membrane"/>
    <property type="evidence" value="ECO:0007669"/>
    <property type="project" value="UniProtKB-SubCell"/>
</dbReference>
<dbReference type="InterPro" id="IPR018822">
    <property type="entry name" value="UPF0646"/>
</dbReference>
<evidence type="ECO:0000313" key="8">
    <source>
        <dbReference type="EMBL" id="RAO66252.1"/>
    </source>
</evidence>
<dbReference type="EMBL" id="MIKG01000003">
    <property type="protein sequence ID" value="RAO66252.1"/>
    <property type="molecule type" value="Genomic_DNA"/>
</dbReference>
<feature type="region of interest" description="Disordered" evidence="6">
    <location>
        <begin position="784"/>
        <end position="816"/>
    </location>
</feature>
<evidence type="ECO:0000256" key="7">
    <source>
        <dbReference type="SAM" id="Phobius"/>
    </source>
</evidence>
<dbReference type="GeneID" id="63791481"/>
<dbReference type="Proteomes" id="UP000249363">
    <property type="component" value="Unassembled WGS sequence"/>
</dbReference>
<dbReference type="GO" id="GO:0015095">
    <property type="term" value="F:magnesium ion transmembrane transporter activity"/>
    <property type="evidence" value="ECO:0007669"/>
    <property type="project" value="InterPro"/>
</dbReference>
<feature type="compositionally biased region" description="Basic and acidic residues" evidence="6">
    <location>
        <begin position="422"/>
        <end position="441"/>
    </location>
</feature>
<comment type="subcellular location">
    <subcellularLocation>
        <location evidence="1">Endoplasmic reticulum membrane</location>
        <topology evidence="1">Multi-pass membrane protein</topology>
    </subcellularLocation>
</comment>
<feature type="compositionally biased region" description="Polar residues" evidence="6">
    <location>
        <begin position="784"/>
        <end position="803"/>
    </location>
</feature>
<feature type="transmembrane region" description="Helical" evidence="7">
    <location>
        <begin position="1062"/>
        <end position="1081"/>
    </location>
</feature>
<dbReference type="Pfam" id="PF05653">
    <property type="entry name" value="Mg_trans_NIPA"/>
    <property type="match status" value="1"/>
</dbReference>
<evidence type="ECO:0000256" key="6">
    <source>
        <dbReference type="SAM" id="MobiDB-lite"/>
    </source>
</evidence>
<feature type="transmembrane region" description="Helical" evidence="7">
    <location>
        <begin position="927"/>
        <end position="952"/>
    </location>
</feature>
<dbReference type="AlphaFoldDB" id="A0A364KRR7"/>
<feature type="region of interest" description="Disordered" evidence="6">
    <location>
        <begin position="32"/>
        <end position="62"/>
    </location>
</feature>
<keyword evidence="9" id="KW-1185">Reference proteome</keyword>
<keyword evidence="2 7" id="KW-0812">Transmembrane</keyword>
<feature type="compositionally biased region" description="Acidic residues" evidence="6">
    <location>
        <begin position="625"/>
        <end position="660"/>
    </location>
</feature>
<evidence type="ECO:0000313" key="9">
    <source>
        <dbReference type="Proteomes" id="UP000249363"/>
    </source>
</evidence>
<evidence type="ECO:0000256" key="4">
    <source>
        <dbReference type="ARBA" id="ARBA00022989"/>
    </source>
</evidence>
<sequence>MEDPFTDNMEMASPYNGHVDDFEIDIDIMDDQPANVDNDFDLQDATPDGASGELTHDADMMDDVPEMTVTDTTTYNNDGNMQYTDNTFPTTQEPVESEMVDEEYEENTEAISTSFETFSAPQGGARPEETVEVVNEQPVIVEEREDEKPQNAEEVVEEAQTDVEGTFNQELTQEGSTEAKLAAPHIAVVPQIEAAAEHHFENPADENEVVEEIKEHATVTEIGAEHETADAVDVVDNDGLSNLPPAGETEEVVENEHDSTEQTPYLHQVKVIYQESEISMFPPRTGNTSETYFLADEGLAHESIGRLFKECRAILGEHASSEDSLVFHIDSLGIELCEDNTHVTEITLSQIVDTYLHLCRNSGIEQPEPLYLGLNTRPHLSSELAALLNAAKEGKGISDIQTWEEEYEHEETEDAGGSSRAELSKQHDDERDQGEHTHLPEEELQNESLDNEPAKSQIHETEVQEEPQPEGGLVDVHELRQAGVDSTDFQQYHDEEEDGEPNTAINESHQLAEAQADMERPDDVEEKEPLDTSNQEPTTEAKYQQQEGSITGPGVDEFVAVDASVVGHENQEFLADEHDFASDSQVEQDDRQEQEASTEDNVDAAELTEVSENATATEQYNETGGYEDEEEIVGQEESVEQEEGEYDEVAGDENYEDYAEEEYHQDDLQHEDDEELAGDEHTEELQEGQNDGSYAADQFDEASSKTVSASNEPVDNKDDLLDDLQAGTKPDPTGDLDYAQEIPDLPDLPDDDLLDLDDDIFADTEQATQRETENGNDHDVSAEQATVTNDDQQNAQLKRQGSTVGKRPRSDEEEEIDFDGGLLHASETHGFEGEGFSYLRSPIWWAGIATLAIGEVANFAAYAFAPAILVTPLGALSVLIGAVLGSYFLNERLGTLGKLGCAMCLLGSVVIVLHAPPDKPVESIEEILGYALSPGFLLYCVAVAIFSSVMIYRVAPIHGKKNPLIYISICSTVGSVSVMSIKAFGIALKLTFNGNNQFTHASTYVFAIVTGFCILTQMNYFNKALSEFSTNIVNPLYYVTFTTATLCASFILFKGFNTTDAVNTISLLCGFLVIFSGVYLLNLSRHDPDGRQLLASKDDEDGVPTDAIASFSTRRSMQARRSTDPHRRSSSSIAFLNGNSDREGLMRSYDAENGVIGLTELREEDDGAPGPTRKSHVDDNPPFHTKQDDR</sequence>
<dbReference type="PANTHER" id="PTHR12570">
    <property type="match status" value="1"/>
</dbReference>
<keyword evidence="4 7" id="KW-1133">Transmembrane helix</keyword>
<evidence type="ECO:0000256" key="3">
    <source>
        <dbReference type="ARBA" id="ARBA00022824"/>
    </source>
</evidence>
<reference evidence="8 9" key="1">
    <citation type="journal article" date="2017" name="Biotechnol. Biofuels">
        <title>Differential beta-glucosidase expression as a function of carbon source availability in Talaromyces amestolkiae: a genomic and proteomic approach.</title>
        <authorList>
            <person name="de Eugenio L.I."/>
            <person name="Mendez-Liter J.A."/>
            <person name="Nieto-Dominguez M."/>
            <person name="Alonso L."/>
            <person name="Gil-Munoz J."/>
            <person name="Barriuso J."/>
            <person name="Prieto A."/>
            <person name="Martinez M.J."/>
        </authorList>
    </citation>
    <scope>NUCLEOTIDE SEQUENCE [LARGE SCALE GENOMIC DNA]</scope>
    <source>
        <strain evidence="8 9">CIB</strain>
    </source>
</reference>
<dbReference type="OrthoDB" id="6428174at2759"/>
<feature type="compositionally biased region" description="Polar residues" evidence="6">
    <location>
        <begin position="610"/>
        <end position="622"/>
    </location>
</feature>
<proteinExistence type="predicted"/>
<feature type="region of interest" description="Disordered" evidence="6">
    <location>
        <begin position="406"/>
        <end position="556"/>
    </location>
</feature>
<dbReference type="RefSeq" id="XP_040730769.1">
    <property type="nucleotide sequence ID" value="XM_040874391.1"/>
</dbReference>
<organism evidence="8 9">
    <name type="scientific">Talaromyces amestolkiae</name>
    <dbReference type="NCBI Taxonomy" id="1196081"/>
    <lineage>
        <taxon>Eukaryota</taxon>
        <taxon>Fungi</taxon>
        <taxon>Dikarya</taxon>
        <taxon>Ascomycota</taxon>
        <taxon>Pezizomycotina</taxon>
        <taxon>Eurotiomycetes</taxon>
        <taxon>Eurotiomycetidae</taxon>
        <taxon>Eurotiales</taxon>
        <taxon>Trichocomaceae</taxon>
        <taxon>Talaromyces</taxon>
        <taxon>Talaromyces sect. Talaromyces</taxon>
    </lineage>
</organism>
<feature type="region of interest" description="Disordered" evidence="6">
    <location>
        <begin position="1094"/>
        <end position="1137"/>
    </location>
</feature>
<evidence type="ECO:0000256" key="1">
    <source>
        <dbReference type="ARBA" id="ARBA00004477"/>
    </source>
</evidence>
<feature type="transmembrane region" description="Helical" evidence="7">
    <location>
        <begin position="859"/>
        <end position="884"/>
    </location>
</feature>
<evidence type="ECO:0000256" key="5">
    <source>
        <dbReference type="ARBA" id="ARBA00023136"/>
    </source>
</evidence>
<feature type="transmembrane region" description="Helical" evidence="7">
    <location>
        <begin position="964"/>
        <end position="986"/>
    </location>
</feature>
<feature type="compositionally biased region" description="Basic and acidic residues" evidence="6">
    <location>
        <begin position="1175"/>
        <end position="1190"/>
    </location>
</feature>
<feature type="compositionally biased region" description="Polar residues" evidence="6">
    <location>
        <begin position="531"/>
        <end position="549"/>
    </location>
</feature>
<gene>
    <name evidence="8" type="ORF">BHQ10_002264</name>
</gene>
<feature type="compositionally biased region" description="Polar residues" evidence="6">
    <location>
        <begin position="704"/>
        <end position="713"/>
    </location>
</feature>
<dbReference type="SUPFAM" id="SSF103481">
    <property type="entry name" value="Multidrug resistance efflux transporter EmrE"/>
    <property type="match status" value="1"/>
</dbReference>
<feature type="region of interest" description="Disordered" evidence="6">
    <location>
        <begin position="1156"/>
        <end position="1190"/>
    </location>
</feature>
<feature type="transmembrane region" description="Helical" evidence="7">
    <location>
        <begin position="1036"/>
        <end position="1056"/>
    </location>
</feature>
<dbReference type="Pfam" id="PF10336">
    <property type="entry name" value="DUF2420"/>
    <property type="match status" value="1"/>
</dbReference>
<feature type="compositionally biased region" description="Polar residues" evidence="6">
    <location>
        <begin position="1110"/>
        <end position="1120"/>
    </location>
</feature>
<dbReference type="InterPro" id="IPR008521">
    <property type="entry name" value="Mg_trans_NIPA"/>
</dbReference>
<dbReference type="InterPro" id="IPR037185">
    <property type="entry name" value="EmrE-like"/>
</dbReference>
<comment type="caution">
    <text evidence="8">The sequence shown here is derived from an EMBL/GenBank/DDBJ whole genome shotgun (WGS) entry which is preliminary data.</text>
</comment>
<dbReference type="PANTHER" id="PTHR12570:SF85">
    <property type="entry name" value="DUF803 DOMAIN MEMBRANE PROTEIN (AFU_ORTHOLOGUE AFUA_1G15880)"/>
    <property type="match status" value="1"/>
</dbReference>
<accession>A0A364KRR7</accession>
<feature type="transmembrane region" description="Helical" evidence="7">
    <location>
        <begin position="896"/>
        <end position="915"/>
    </location>
</feature>
<name>A0A364KRR7_TALAM</name>
<feature type="region of interest" description="Disordered" evidence="6">
    <location>
        <begin position="569"/>
        <end position="755"/>
    </location>
</feature>